<reference evidence="4 5" key="1">
    <citation type="submission" date="2023-10" db="EMBL/GenBank/DDBJ databases">
        <title>Virgibacillus soli CC-YMP-6 genome.</title>
        <authorList>
            <person name="Miliotis G."/>
            <person name="Sengupta P."/>
            <person name="Hameed A."/>
            <person name="Chuvochina M."/>
            <person name="Mcdonagh F."/>
            <person name="Simpson A.C."/>
            <person name="Singh N.K."/>
            <person name="Rekha P.D."/>
            <person name="Raman K."/>
            <person name="Hugenholtz P."/>
            <person name="Venkateswaran K."/>
        </authorList>
    </citation>
    <scope>NUCLEOTIDE SEQUENCE [LARGE SCALE GENOMIC DNA]</scope>
    <source>
        <strain evidence="4 5">CC-YMP-6</strain>
    </source>
</reference>
<evidence type="ECO:0000313" key="5">
    <source>
        <dbReference type="Proteomes" id="UP001275315"/>
    </source>
</evidence>
<organism evidence="4 5">
    <name type="scientific">Paracerasibacillus soli</name>
    <dbReference type="NCBI Taxonomy" id="480284"/>
    <lineage>
        <taxon>Bacteria</taxon>
        <taxon>Bacillati</taxon>
        <taxon>Bacillota</taxon>
        <taxon>Bacilli</taxon>
        <taxon>Bacillales</taxon>
        <taxon>Bacillaceae</taxon>
        <taxon>Paracerasibacillus</taxon>
    </lineage>
</organism>
<protein>
    <submittedName>
        <fullName evidence="4">DUF2207 domain-containing protein</fullName>
    </submittedName>
</protein>
<dbReference type="RefSeq" id="WP_320380563.1">
    <property type="nucleotide sequence ID" value="NZ_JAWDIQ010000002.1"/>
</dbReference>
<evidence type="ECO:0000259" key="3">
    <source>
        <dbReference type="Pfam" id="PF09972"/>
    </source>
</evidence>
<feature type="domain" description="DUF2207" evidence="3">
    <location>
        <begin position="27"/>
        <end position="192"/>
    </location>
</feature>
<gene>
    <name evidence="4" type="ORF">RWD45_15855</name>
</gene>
<comment type="caution">
    <text evidence="4">The sequence shown here is derived from an EMBL/GenBank/DDBJ whole genome shotgun (WGS) entry which is preliminary data.</text>
</comment>
<name>A0ABU5CTY6_9BACI</name>
<feature type="chain" id="PRO_5046433409" evidence="2">
    <location>
        <begin position="24"/>
        <end position="335"/>
    </location>
</feature>
<dbReference type="InterPro" id="IPR018702">
    <property type="entry name" value="DUF2207"/>
</dbReference>
<proteinExistence type="predicted"/>
<feature type="signal peptide" evidence="2">
    <location>
        <begin position="1"/>
        <end position="23"/>
    </location>
</feature>
<accession>A0ABU5CTY6</accession>
<dbReference type="Pfam" id="PF09972">
    <property type="entry name" value="DUF2207"/>
    <property type="match status" value="1"/>
</dbReference>
<dbReference type="Proteomes" id="UP001275315">
    <property type="component" value="Unassembled WGS sequence"/>
</dbReference>
<dbReference type="EMBL" id="JAWDIQ010000002">
    <property type="protein sequence ID" value="MDY0409771.1"/>
    <property type="molecule type" value="Genomic_DNA"/>
</dbReference>
<keyword evidence="2" id="KW-0732">Signal</keyword>
<evidence type="ECO:0000256" key="1">
    <source>
        <dbReference type="SAM" id="Phobius"/>
    </source>
</evidence>
<keyword evidence="1" id="KW-0812">Transmembrane</keyword>
<evidence type="ECO:0000256" key="2">
    <source>
        <dbReference type="SAM" id="SignalP"/>
    </source>
</evidence>
<keyword evidence="1" id="KW-0472">Membrane</keyword>
<keyword evidence="5" id="KW-1185">Reference proteome</keyword>
<keyword evidence="1" id="KW-1133">Transmembrane helix</keyword>
<feature type="transmembrane region" description="Helical" evidence="1">
    <location>
        <begin position="237"/>
        <end position="257"/>
    </location>
</feature>
<sequence>MRNFMITFLLLLGVIFSPLPVQAMDYSIEHMEIHVYLHDDGNVSVTEDQIYSFDGKFNGITRTLIPKENAKITDVKATENGKSLKIKQDDNEYKIYRSGRDEKITVTLTYTIKNGMERYTDVAQFYWPFFDERNESDYENLDIYVHPPYQTKDVIAFGYDAAMDAENVESGGLVHFAMGKVPAETKGDVRVAYDPQLFPNMKLTEEKPMRGKILAEKKEQEDKQAAFEHRKNVLNNLAPYVIASFSLYFLALLVYAWRRKRITRMEVERKFPAPYFIPDNEMSLPATISYLGSGNGVELLSASLLDLVRKRYIKQVDDRTFTVRTGVQNMNMRRY</sequence>
<evidence type="ECO:0000313" key="4">
    <source>
        <dbReference type="EMBL" id="MDY0409771.1"/>
    </source>
</evidence>